<sequence>MARIFDAGSALNEPKVHDIITMGRHTNDQEAKVLLTNIAKQVQPIMRKRNWLVPKLSEFFPTNSNLLGLNIGGGGGRTREIKVRLRSARDPLSLLPYHDVLGTMLHELVHNVRGPHDSAFYKLLEELQTECEDLISRGVSGSGSGFDGPSCGRLGSHAFIPLHNPSATSMREAALKAAEERAKTQRVMTAGPQKLGRGVFDISVSLDPRAAAAQAAERRCRDNLWCPCEQISRKFEDMLRVRSPRVNPVVSRQARSSPDIVTVGSRTEHPSTAKSKTSFGETRVPGAALVIEDEEEDNKNDWILDSLFQAVEDEIVVILVNEGKSGSVTADSGKGRGYETLESTVDKDKQSVKSTVSGQARKAVTGVIDLTYDTDE</sequence>
<evidence type="ECO:0000313" key="4">
    <source>
        <dbReference type="Proteomes" id="UP000232323"/>
    </source>
</evidence>
<dbReference type="PROSITE" id="PS51397">
    <property type="entry name" value="WLM"/>
    <property type="match status" value="1"/>
</dbReference>
<dbReference type="STRING" id="1157962.A0A250XQ68"/>
<organism evidence="3 4">
    <name type="scientific">Chlamydomonas eustigma</name>
    <dbReference type="NCBI Taxonomy" id="1157962"/>
    <lineage>
        <taxon>Eukaryota</taxon>
        <taxon>Viridiplantae</taxon>
        <taxon>Chlorophyta</taxon>
        <taxon>core chlorophytes</taxon>
        <taxon>Chlorophyceae</taxon>
        <taxon>CS clade</taxon>
        <taxon>Chlamydomonadales</taxon>
        <taxon>Chlamydomonadaceae</taxon>
        <taxon>Chlamydomonas</taxon>
    </lineage>
</organism>
<dbReference type="OrthoDB" id="261960at2759"/>
<gene>
    <name evidence="3" type="ORF">CEUSTIGMA_g12371.t1</name>
</gene>
<evidence type="ECO:0000313" key="3">
    <source>
        <dbReference type="EMBL" id="GAX84950.1"/>
    </source>
</evidence>
<dbReference type="AlphaFoldDB" id="A0A250XQ68"/>
<evidence type="ECO:0000259" key="2">
    <source>
        <dbReference type="PROSITE" id="PS51397"/>
    </source>
</evidence>
<dbReference type="GO" id="GO:0006281">
    <property type="term" value="P:DNA repair"/>
    <property type="evidence" value="ECO:0007669"/>
    <property type="project" value="TreeGrafter"/>
</dbReference>
<feature type="domain" description="WLM" evidence="2">
    <location>
        <begin position="7"/>
        <end position="183"/>
    </location>
</feature>
<dbReference type="GO" id="GO:0008237">
    <property type="term" value="F:metallopeptidase activity"/>
    <property type="evidence" value="ECO:0007669"/>
    <property type="project" value="TreeGrafter"/>
</dbReference>
<accession>A0A250XQ68</accession>
<dbReference type="EMBL" id="BEGY01000142">
    <property type="protein sequence ID" value="GAX84950.1"/>
    <property type="molecule type" value="Genomic_DNA"/>
</dbReference>
<feature type="region of interest" description="Disordered" evidence="1">
    <location>
        <begin position="250"/>
        <end position="279"/>
    </location>
</feature>
<dbReference type="InterPro" id="IPR013536">
    <property type="entry name" value="WLM_dom"/>
</dbReference>
<keyword evidence="4" id="KW-1185">Reference proteome</keyword>
<reference evidence="3 4" key="1">
    <citation type="submission" date="2017-08" db="EMBL/GenBank/DDBJ databases">
        <title>Acidophilic green algal genome provides insights into adaptation to an acidic environment.</title>
        <authorList>
            <person name="Hirooka S."/>
            <person name="Hirose Y."/>
            <person name="Kanesaki Y."/>
            <person name="Higuchi S."/>
            <person name="Fujiwara T."/>
            <person name="Onuma R."/>
            <person name="Era A."/>
            <person name="Ohbayashi R."/>
            <person name="Uzuka A."/>
            <person name="Nozaki H."/>
            <person name="Yoshikawa H."/>
            <person name="Miyagishima S.Y."/>
        </authorList>
    </citation>
    <scope>NUCLEOTIDE SEQUENCE [LARGE SCALE GENOMIC DNA]</scope>
    <source>
        <strain evidence="3 4">NIES-2499</strain>
    </source>
</reference>
<dbReference type="PANTHER" id="PTHR46622">
    <property type="entry name" value="DNA-DEPENDENT METALLOPROTEASE WSS1"/>
    <property type="match status" value="1"/>
</dbReference>
<dbReference type="GO" id="GO:0005634">
    <property type="term" value="C:nucleus"/>
    <property type="evidence" value="ECO:0007669"/>
    <property type="project" value="TreeGrafter"/>
</dbReference>
<dbReference type="InterPro" id="IPR053000">
    <property type="entry name" value="WSS1-like_metalloprotease"/>
</dbReference>
<evidence type="ECO:0000256" key="1">
    <source>
        <dbReference type="SAM" id="MobiDB-lite"/>
    </source>
</evidence>
<dbReference type="Pfam" id="PF08325">
    <property type="entry name" value="WLM"/>
    <property type="match status" value="1"/>
</dbReference>
<protein>
    <recommendedName>
        <fullName evidence="2">WLM domain-containing protein</fullName>
    </recommendedName>
</protein>
<comment type="caution">
    <text evidence="3">The sequence shown here is derived from an EMBL/GenBank/DDBJ whole genome shotgun (WGS) entry which is preliminary data.</text>
</comment>
<name>A0A250XQ68_9CHLO</name>
<dbReference type="Proteomes" id="UP000232323">
    <property type="component" value="Unassembled WGS sequence"/>
</dbReference>
<dbReference type="PANTHER" id="PTHR46622:SF1">
    <property type="entry name" value="DNA-DEPENDENT METALLOPROTEASE WSS1"/>
    <property type="match status" value="1"/>
</dbReference>
<proteinExistence type="predicted"/>